<dbReference type="InterPro" id="IPR019265">
    <property type="entry name" value="RTRAF"/>
</dbReference>
<dbReference type="EMBL" id="HBIU01038950">
    <property type="protein sequence ID" value="CAE0638975.1"/>
    <property type="molecule type" value="Transcribed_RNA"/>
</dbReference>
<protein>
    <submittedName>
        <fullName evidence="1">Uncharacterized protein</fullName>
    </submittedName>
</protein>
<reference evidence="1" key="1">
    <citation type="submission" date="2021-01" db="EMBL/GenBank/DDBJ databases">
        <authorList>
            <person name="Corre E."/>
            <person name="Pelletier E."/>
            <person name="Niang G."/>
            <person name="Scheremetjew M."/>
            <person name="Finn R."/>
            <person name="Kale V."/>
            <person name="Holt S."/>
            <person name="Cochrane G."/>
            <person name="Meng A."/>
            <person name="Brown T."/>
            <person name="Cohen L."/>
        </authorList>
    </citation>
    <scope>NUCLEOTIDE SEQUENCE</scope>
    <source>
        <strain evidence="1">CCMP3107</strain>
    </source>
</reference>
<dbReference type="AlphaFoldDB" id="A0A7S3Y2A7"/>
<dbReference type="Pfam" id="PF10036">
    <property type="entry name" value="RLL"/>
    <property type="match status" value="1"/>
</dbReference>
<name>A0A7S3Y2A7_HETAK</name>
<evidence type="ECO:0000313" key="1">
    <source>
        <dbReference type="EMBL" id="CAE0638975.1"/>
    </source>
</evidence>
<accession>A0A7S3Y2A7</accession>
<gene>
    <name evidence="1" type="ORF">HAKA00212_LOCUS17760</name>
</gene>
<proteinExistence type="predicted"/>
<dbReference type="PANTHER" id="PTHR15924">
    <property type="entry name" value="CLE"/>
    <property type="match status" value="1"/>
</dbReference>
<sequence>MMMANSSADRVVQFFERNPCLENIERSLTALGYPAKDSFDHEEPVELTKLVAWLEDRKIRLYSIEERTALRNPGPAWGSAFKKYLEDLECPQSYIHAEGRLEGSSLRGLRWLLHKAIAYEYEDKGSTYNARAAAVAAAHHLPPPPPGSDTREVVGAAGAAAATAGGGDPLAVVAELCRRCGVRQSEDLLSTLRMLHLAIKVKYGSLEELANDQKEDIQQRLNLDNFPLGFSTEDPLLDKAAKLLKMLYLTDLRNLQNSINDILVTAQEFTANPKTNTALGKVGR</sequence>
<organism evidence="1">
    <name type="scientific">Heterosigma akashiwo</name>
    <name type="common">Chromophytic alga</name>
    <name type="synonym">Heterosigma carterae</name>
    <dbReference type="NCBI Taxonomy" id="2829"/>
    <lineage>
        <taxon>Eukaryota</taxon>
        <taxon>Sar</taxon>
        <taxon>Stramenopiles</taxon>
        <taxon>Ochrophyta</taxon>
        <taxon>Raphidophyceae</taxon>
        <taxon>Chattonellales</taxon>
        <taxon>Chattonellaceae</taxon>
        <taxon>Heterosigma</taxon>
    </lineage>
</organism>